<dbReference type="InterPro" id="IPR036291">
    <property type="entry name" value="NAD(P)-bd_dom_sf"/>
</dbReference>
<dbReference type="NCBIfam" id="TIGR01472">
    <property type="entry name" value="gmd"/>
    <property type="match status" value="1"/>
</dbReference>
<evidence type="ECO:0000256" key="3">
    <source>
        <dbReference type="ARBA" id="ARBA00011989"/>
    </source>
</evidence>
<dbReference type="HAMAP" id="MF_00955">
    <property type="entry name" value="GDP_Man_dehydratase"/>
    <property type="match status" value="1"/>
</dbReference>
<proteinExistence type="inferred from homology"/>
<dbReference type="PANTHER" id="PTHR43715">
    <property type="entry name" value="GDP-MANNOSE 4,6-DEHYDRATASE"/>
    <property type="match status" value="1"/>
</dbReference>
<dbReference type="SUPFAM" id="SSF51735">
    <property type="entry name" value="NAD(P)-binding Rossmann-fold domains"/>
    <property type="match status" value="1"/>
</dbReference>
<dbReference type="FunFam" id="3.40.50.720:FF:000924">
    <property type="entry name" value="GDP-mannose 4,6 dehydratase"/>
    <property type="match status" value="1"/>
</dbReference>
<evidence type="ECO:0000256" key="2">
    <source>
        <dbReference type="ARBA" id="ARBA00009263"/>
    </source>
</evidence>
<reference evidence="6" key="1">
    <citation type="journal article" date="2015" name="Nature">
        <title>Complex archaea that bridge the gap between prokaryotes and eukaryotes.</title>
        <authorList>
            <person name="Spang A."/>
            <person name="Saw J.H."/>
            <person name="Jorgensen S.L."/>
            <person name="Zaremba-Niedzwiedzka K."/>
            <person name="Martijn J."/>
            <person name="Lind A.E."/>
            <person name="van Eijk R."/>
            <person name="Schleper C."/>
            <person name="Guy L."/>
            <person name="Ettema T.J."/>
        </authorList>
    </citation>
    <scope>NUCLEOTIDE SEQUENCE</scope>
</reference>
<dbReference type="InterPro" id="IPR006368">
    <property type="entry name" value="GDP_Man_deHydtase"/>
</dbReference>
<comment type="cofactor">
    <cofactor evidence="1">
        <name>NADP(+)</name>
        <dbReference type="ChEBI" id="CHEBI:58349"/>
    </cofactor>
</comment>
<evidence type="ECO:0000256" key="4">
    <source>
        <dbReference type="ARBA" id="ARBA00023239"/>
    </source>
</evidence>
<dbReference type="CDD" id="cd05260">
    <property type="entry name" value="GDP_MD_SDR_e"/>
    <property type="match status" value="1"/>
</dbReference>
<name>A0A0F9VB88_9ZZZZ</name>
<sequence>MKVCITGITGQTGSYLAEQLLDEGHEVYGLVRRSSTFNTERIDHIYDHPQLKLVYGDMADYSSLLSFIGDVKPDHFYNLGAMSHVRVSFDIPEYTFDITGTGVLRCLEAIRKTSPKTRFLQASSSEIFGASPPPQNEKTLFHPRSPYAVAKVAGYWATVNYREAYGLFACNSISYNHESKKRGETFVTRKITRAATRIRLGLQNKLILGNLDAKRDWNHASDVARAMRMIINLNWADDFVVGSGEMHSVQEFLELVFSKLGLNWKEFVEFDPRFLRPSEVDALCADPSKIKKITGWEPQISFEKMVEGMIDNDMKLAEREQLLKDNDNG</sequence>
<dbReference type="Gene3D" id="3.40.50.720">
    <property type="entry name" value="NAD(P)-binding Rossmann-like Domain"/>
    <property type="match status" value="1"/>
</dbReference>
<comment type="similarity">
    <text evidence="2">Belongs to the NAD(P)-dependent epimerase/dehydratase family. GDP-mannose 4,6-dehydratase subfamily.</text>
</comment>
<evidence type="ECO:0000259" key="5">
    <source>
        <dbReference type="Pfam" id="PF16363"/>
    </source>
</evidence>
<evidence type="ECO:0000256" key="1">
    <source>
        <dbReference type="ARBA" id="ARBA00001937"/>
    </source>
</evidence>
<gene>
    <name evidence="6" type="ORF">LCGC14_0426930</name>
</gene>
<dbReference type="GO" id="GO:0008446">
    <property type="term" value="F:GDP-mannose 4,6-dehydratase activity"/>
    <property type="evidence" value="ECO:0007669"/>
    <property type="project" value="UniProtKB-EC"/>
</dbReference>
<dbReference type="Pfam" id="PF16363">
    <property type="entry name" value="GDP_Man_Dehyd"/>
    <property type="match status" value="1"/>
</dbReference>
<dbReference type="GO" id="GO:0042351">
    <property type="term" value="P:'de novo' GDP-L-fucose biosynthetic process"/>
    <property type="evidence" value="ECO:0007669"/>
    <property type="project" value="TreeGrafter"/>
</dbReference>
<dbReference type="EC" id="4.2.1.47" evidence="3"/>
<accession>A0A0F9VB88</accession>
<organism evidence="6">
    <name type="scientific">marine sediment metagenome</name>
    <dbReference type="NCBI Taxonomy" id="412755"/>
    <lineage>
        <taxon>unclassified sequences</taxon>
        <taxon>metagenomes</taxon>
        <taxon>ecological metagenomes</taxon>
    </lineage>
</organism>
<feature type="domain" description="NAD(P)-binding" evidence="5">
    <location>
        <begin position="5"/>
        <end position="309"/>
    </location>
</feature>
<comment type="caution">
    <text evidence="6">The sequence shown here is derived from an EMBL/GenBank/DDBJ whole genome shotgun (WGS) entry which is preliminary data.</text>
</comment>
<dbReference type="InterPro" id="IPR016040">
    <property type="entry name" value="NAD(P)-bd_dom"/>
</dbReference>
<dbReference type="Gene3D" id="3.90.25.10">
    <property type="entry name" value="UDP-galactose 4-epimerase, domain 1"/>
    <property type="match status" value="1"/>
</dbReference>
<keyword evidence="4" id="KW-0456">Lyase</keyword>
<dbReference type="PANTHER" id="PTHR43715:SF1">
    <property type="entry name" value="GDP-MANNOSE 4,6 DEHYDRATASE"/>
    <property type="match status" value="1"/>
</dbReference>
<evidence type="ECO:0000313" key="6">
    <source>
        <dbReference type="EMBL" id="KKN70801.1"/>
    </source>
</evidence>
<dbReference type="EMBL" id="LAZR01000396">
    <property type="protein sequence ID" value="KKN70801.1"/>
    <property type="molecule type" value="Genomic_DNA"/>
</dbReference>
<dbReference type="AlphaFoldDB" id="A0A0F9VB88"/>
<protein>
    <recommendedName>
        <fullName evidence="3">GDP-mannose 4,6-dehydratase</fullName>
        <ecNumber evidence="3">4.2.1.47</ecNumber>
    </recommendedName>
</protein>